<protein>
    <submittedName>
        <fullName evidence="3">Uncharacterized protein</fullName>
    </submittedName>
</protein>
<dbReference type="Proteomes" id="UP000014539">
    <property type="component" value="Unassembled WGS sequence"/>
</dbReference>
<comment type="caution">
    <text evidence="3">The sequence shown here is derived from an EMBL/GenBank/DDBJ whole genome shotgun (WGS) entry which is preliminary data.</text>
</comment>
<dbReference type="AlphaFoldDB" id="S3XXB4"/>
<feature type="non-terminal residue" evidence="3">
    <location>
        <position position="818"/>
    </location>
</feature>
<evidence type="ECO:0000313" key="4">
    <source>
        <dbReference type="Proteomes" id="UP000014539"/>
    </source>
</evidence>
<dbReference type="EMBL" id="AGYD01000002">
    <property type="protein sequence ID" value="EPH09998.1"/>
    <property type="molecule type" value="Genomic_DNA"/>
</dbReference>
<dbReference type="RefSeq" id="WP_016646159.1">
    <property type="nucleotide sequence ID" value="NZ_KE340326.1"/>
</dbReference>
<feature type="domain" description="Trimeric autotransporter adhesin YadA-like head" evidence="1">
    <location>
        <begin position="571"/>
        <end position="597"/>
    </location>
</feature>
<reference evidence="3 4" key="1">
    <citation type="submission" date="2013-06" db="EMBL/GenBank/DDBJ databases">
        <title>The Genome Sequence of Campylobacter ureolyticus ACS-301-V-SCH3B.</title>
        <authorList>
            <consortium name="The Broad Institute Genomics Platform"/>
            <person name="Earl A."/>
            <person name="Ward D."/>
            <person name="Feldgarden M."/>
            <person name="Gevers D."/>
            <person name="Saerens B."/>
            <person name="Vaneechoutte M."/>
            <person name="Walker B."/>
            <person name="Young S."/>
            <person name="Zeng Q."/>
            <person name="Gargeya S."/>
            <person name="Fitzgerald M."/>
            <person name="Haas B."/>
            <person name="Abouelleil A."/>
            <person name="Allen A.W."/>
            <person name="Alvarado L."/>
            <person name="Arachchi H.M."/>
            <person name="Berlin A.M."/>
            <person name="Chapman S.B."/>
            <person name="Gainer-Dewar J."/>
            <person name="Goldberg J."/>
            <person name="Griggs A."/>
            <person name="Gujja S."/>
            <person name="Hansen M."/>
            <person name="Howarth C."/>
            <person name="Imamovic A."/>
            <person name="Ireland A."/>
            <person name="Larimer J."/>
            <person name="McCowan C."/>
            <person name="Murphy C."/>
            <person name="Pearson M."/>
            <person name="Poon T.W."/>
            <person name="Priest M."/>
            <person name="Roberts A."/>
            <person name="Saif S."/>
            <person name="Shea T."/>
            <person name="Sisk P."/>
            <person name="Sykes S."/>
            <person name="Wortman J."/>
            <person name="Nusbaum C."/>
            <person name="Birren B."/>
        </authorList>
    </citation>
    <scope>NUCLEOTIDE SEQUENCE [LARGE SCALE GENOMIC DNA]</scope>
    <source>
        <strain evidence="3 4">ACS-301-V-Sch3b</strain>
    </source>
</reference>
<keyword evidence="4" id="KW-1185">Reference proteome</keyword>
<accession>S3XXB4</accession>
<gene>
    <name evidence="3" type="ORF">HMPREF9309_00303</name>
</gene>
<evidence type="ECO:0000259" key="2">
    <source>
        <dbReference type="Pfam" id="PF05662"/>
    </source>
</evidence>
<organism evidence="3 4">
    <name type="scientific">Campylobacter ureolyticus ACS-301-V-Sch3b</name>
    <dbReference type="NCBI Taxonomy" id="883165"/>
    <lineage>
        <taxon>Bacteria</taxon>
        <taxon>Pseudomonadati</taxon>
        <taxon>Campylobacterota</taxon>
        <taxon>Epsilonproteobacteria</taxon>
        <taxon>Campylobacterales</taxon>
        <taxon>Campylobacteraceae</taxon>
        <taxon>Campylobacter</taxon>
    </lineage>
</organism>
<dbReference type="HOGENOM" id="CLU_345664_0_0_7"/>
<name>S3XXB4_9BACT</name>
<dbReference type="InterPro" id="IPR008635">
    <property type="entry name" value="Coiled_stalk_dom"/>
</dbReference>
<proteinExistence type="predicted"/>
<feature type="domain" description="Trimeric autotransporter adhesin YadA-like head" evidence="1">
    <location>
        <begin position="386"/>
        <end position="409"/>
    </location>
</feature>
<dbReference type="Pfam" id="PF05662">
    <property type="entry name" value="YadA_stalk"/>
    <property type="match status" value="1"/>
</dbReference>
<evidence type="ECO:0000259" key="1">
    <source>
        <dbReference type="Pfam" id="PF05658"/>
    </source>
</evidence>
<dbReference type="SUPFAM" id="SSF101967">
    <property type="entry name" value="Adhesin YadA, collagen-binding domain"/>
    <property type="match status" value="1"/>
</dbReference>
<dbReference type="GO" id="GO:0019867">
    <property type="term" value="C:outer membrane"/>
    <property type="evidence" value="ECO:0007669"/>
    <property type="project" value="InterPro"/>
</dbReference>
<evidence type="ECO:0000313" key="3">
    <source>
        <dbReference type="EMBL" id="EPH09998.1"/>
    </source>
</evidence>
<dbReference type="InterPro" id="IPR008640">
    <property type="entry name" value="Adhesin_Head_dom"/>
</dbReference>
<dbReference type="Gene3D" id="2.150.10.10">
    <property type="entry name" value="Serralysin-like metalloprotease, C-terminal"/>
    <property type="match status" value="2"/>
</dbReference>
<sequence>MNKAYRHVYKDGIGWVAIAENASCVSSSKGSGTVSAKTKVEVLKNFFDLRNSVVLNNGFLLKGLFAATLFCGVFVGDLRAADEKDIAKIQNNGTVVYTENDGYRMEKVLNPDGSIGFKGKLDKSILDTADEYGVMTVGDSHFVVPTGTFNKLTSTNIKENPVFFEVKKENGKWRGLTFYELWDKRGRTTGTGKPGLSVQGNRESVIYDEKEKKWYVHNQVGGDRLYPAIKESDGSLNYVAWSELIREGTAGTLIGTSKTAKPKIGPEGYYRTSGFTGNEIDRLGIKVDGSAILTQAKRLSLVGLDGKKTIPEKYTEDDKTNGKIPAGRDVGDNKDGNIRLGNVAKALQDDEAVNLGQLNEKLEKIPYVSINSSEKGIGSNYDSKGAIGENAIAIGQNAKAKSQNVVAIGESAGNTKDRNGNGSIFIGRNAGKNSDILDLQSNEQNWGAVYIGQDAGTGSKGDGNLYFGSDAGFQHVGSQNIFLGDGSRNLKDGEDYSNKKLRTQGNRNIAIGNQYVHDLDKVNTNPNAINDAITIGTGTRVGANRAIAIGSAYDYGYDKPSKRTYYTATSANGVNSIALGSGIVVNSKNGVAIGFGSGIGYDRIKNEKTEEVADAVALGSYSQATTKALAAKTQDVYLGDNAEVAGTAERTKGAISVGSKIKGLDEDGKTVVEPFTRQITNVAAGTANTDAVNVAQLKAGLSGKANLDGTNLFKDNTLNELNPNFNKDNWRKALDVSDANIQDLAQKSVDVKAETGSKIRVADKGVVNGKQTFEVGVDLTGLNGTTYNFAAGKNLTVADDGNGNINYSLNQELKDITS</sequence>
<dbReference type="InterPro" id="IPR011049">
    <property type="entry name" value="Serralysin-like_metalloprot_C"/>
</dbReference>
<dbReference type="Pfam" id="PF05658">
    <property type="entry name" value="YadA_head"/>
    <property type="match status" value="2"/>
</dbReference>
<feature type="domain" description="Trimeric autotransporter adhesin YadA-like stalk" evidence="2">
    <location>
        <begin position="678"/>
        <end position="700"/>
    </location>
</feature>